<keyword evidence="3" id="KW-1185">Reference proteome</keyword>
<proteinExistence type="predicted"/>
<dbReference type="Pfam" id="PF01050">
    <property type="entry name" value="MannoseP_isomer"/>
    <property type="match status" value="1"/>
</dbReference>
<organism evidence="2 3">
    <name type="scientific">Methylobacterium dankookense</name>
    <dbReference type="NCBI Taxonomy" id="560405"/>
    <lineage>
        <taxon>Bacteria</taxon>
        <taxon>Pseudomonadati</taxon>
        <taxon>Pseudomonadota</taxon>
        <taxon>Alphaproteobacteria</taxon>
        <taxon>Hyphomicrobiales</taxon>
        <taxon>Methylobacteriaceae</taxon>
        <taxon>Methylobacterium</taxon>
    </lineage>
</organism>
<reference evidence="2" key="1">
    <citation type="journal article" date="2021" name="Front. Microbiol.">
        <title>Comprehensive Comparative Genomics and Phenotyping of Methylobacterium Species.</title>
        <authorList>
            <person name="Alessa O."/>
            <person name="Ogura Y."/>
            <person name="Fujitani Y."/>
            <person name="Takami H."/>
            <person name="Hayashi T."/>
            <person name="Sahin N."/>
            <person name="Tani A."/>
        </authorList>
    </citation>
    <scope>NUCLEOTIDE SEQUENCE</scope>
    <source>
        <strain evidence="2">DSM 22415</strain>
    </source>
</reference>
<gene>
    <name evidence="2" type="primary">algA_1</name>
    <name evidence="2" type="ORF">IFDJLNFL_1542</name>
</gene>
<feature type="domain" description="Mannose-6-phosphate isomerase type II C-terminal" evidence="1">
    <location>
        <begin position="1"/>
        <end position="33"/>
    </location>
</feature>
<evidence type="ECO:0000313" key="3">
    <source>
        <dbReference type="Proteomes" id="UP001055303"/>
    </source>
</evidence>
<dbReference type="Proteomes" id="UP001055303">
    <property type="component" value="Unassembled WGS sequence"/>
</dbReference>
<accession>A0ABQ4REP3</accession>
<evidence type="ECO:0000313" key="2">
    <source>
        <dbReference type="EMBL" id="GJD55655.1"/>
    </source>
</evidence>
<dbReference type="InterPro" id="IPR011051">
    <property type="entry name" value="RmlC_Cupin_sf"/>
</dbReference>
<dbReference type="EMBL" id="BPQI01000036">
    <property type="protein sequence ID" value="GJD55655.1"/>
    <property type="molecule type" value="Genomic_DNA"/>
</dbReference>
<comment type="caution">
    <text evidence="2">The sequence shown here is derived from an EMBL/GenBank/DDBJ whole genome shotgun (WGS) entry which is preliminary data.</text>
</comment>
<dbReference type="SUPFAM" id="SSF51182">
    <property type="entry name" value="RmlC-like cupins"/>
    <property type="match status" value="1"/>
</dbReference>
<reference evidence="2" key="2">
    <citation type="submission" date="2021-08" db="EMBL/GenBank/DDBJ databases">
        <authorList>
            <person name="Tani A."/>
            <person name="Ola A."/>
            <person name="Ogura Y."/>
            <person name="Katsura K."/>
            <person name="Hayashi T."/>
        </authorList>
    </citation>
    <scope>NUCLEOTIDE SEQUENCE</scope>
    <source>
        <strain evidence="2">DSM 22415</strain>
    </source>
</reference>
<name>A0ABQ4REP3_9HYPH</name>
<protein>
    <submittedName>
        <fullName evidence="2">Alginate biosynthesis protein AlgA</fullName>
    </submittedName>
</protein>
<sequence>MHRLSNPGKIPLELIEVQVGSYTGEDDIIRVEDIYGR</sequence>
<evidence type="ECO:0000259" key="1">
    <source>
        <dbReference type="Pfam" id="PF01050"/>
    </source>
</evidence>
<dbReference type="InterPro" id="IPR001538">
    <property type="entry name" value="Man6P_isomerase-2_C"/>
</dbReference>